<organism evidence="2 3">
    <name type="scientific">Rhizorhabdus histidinilytica</name>
    <dbReference type="NCBI Taxonomy" id="439228"/>
    <lineage>
        <taxon>Bacteria</taxon>
        <taxon>Pseudomonadati</taxon>
        <taxon>Pseudomonadota</taxon>
        <taxon>Alphaproteobacteria</taxon>
        <taxon>Sphingomonadales</taxon>
        <taxon>Sphingomonadaceae</taxon>
        <taxon>Rhizorhabdus</taxon>
    </lineage>
</organism>
<proteinExistence type="predicted"/>
<accession>A0A1T5G5A4</accession>
<dbReference type="AlphaFoldDB" id="A0A1T5G5A4"/>
<dbReference type="SUPFAM" id="SSF54427">
    <property type="entry name" value="NTF2-like"/>
    <property type="match status" value="1"/>
</dbReference>
<reference evidence="3" key="1">
    <citation type="submission" date="2017-02" db="EMBL/GenBank/DDBJ databases">
        <authorList>
            <person name="Varghese N."/>
            <person name="Submissions S."/>
        </authorList>
    </citation>
    <scope>NUCLEOTIDE SEQUENCE [LARGE SCALE GENOMIC DNA]</scope>
    <source>
        <strain evidence="3">UM2</strain>
    </source>
</reference>
<dbReference type="EMBL" id="FUYM01000012">
    <property type="protein sequence ID" value="SKC03625.1"/>
    <property type="molecule type" value="Genomic_DNA"/>
</dbReference>
<sequence>MSLEWVAAFFRDADMVEIDKLAAWFADDIELRFANNPAIRDKATAVQVMSQFYDSISGMSHSVETLIGDGEAAAQQAIVTYTRKDGGVVPLPVSSYLRRNAAGKLDRLWIYIDIAPLWADAA</sequence>
<evidence type="ECO:0000259" key="1">
    <source>
        <dbReference type="Pfam" id="PF12680"/>
    </source>
</evidence>
<dbReference type="RefSeq" id="WP_079650234.1">
    <property type="nucleotide sequence ID" value="NZ_FUYM01000012.1"/>
</dbReference>
<dbReference type="Gene3D" id="3.10.450.50">
    <property type="match status" value="1"/>
</dbReference>
<dbReference type="OrthoDB" id="7565531at2"/>
<dbReference type="Proteomes" id="UP000189818">
    <property type="component" value="Unassembled WGS sequence"/>
</dbReference>
<protein>
    <submittedName>
        <fullName evidence="2">SnoaL-like domain-containing protein</fullName>
    </submittedName>
</protein>
<gene>
    <name evidence="2" type="ORF">SAMN06295920_11218</name>
</gene>
<dbReference type="InterPro" id="IPR032710">
    <property type="entry name" value="NTF2-like_dom_sf"/>
</dbReference>
<dbReference type="InterPro" id="IPR037401">
    <property type="entry name" value="SnoaL-like"/>
</dbReference>
<evidence type="ECO:0000313" key="3">
    <source>
        <dbReference type="Proteomes" id="UP000189818"/>
    </source>
</evidence>
<dbReference type="Pfam" id="PF12680">
    <property type="entry name" value="SnoaL_2"/>
    <property type="match status" value="1"/>
</dbReference>
<name>A0A1T5G5A4_9SPHN</name>
<feature type="domain" description="SnoaL-like" evidence="1">
    <location>
        <begin position="9"/>
        <end position="105"/>
    </location>
</feature>
<dbReference type="STRING" id="439228.SAMN06295920_11218"/>
<keyword evidence="3" id="KW-1185">Reference proteome</keyword>
<evidence type="ECO:0000313" key="2">
    <source>
        <dbReference type="EMBL" id="SKC03625.1"/>
    </source>
</evidence>